<sequence length="457" mass="51417">MHSVQRHFGKYMRRSADEQQISVLLKDFEEADRLLTKVIESSKQWREAWIAILTHQHRMFEEFELLYAPIVGASEDYQGHVAVLTPEHLVGRTNRIRMESSDLKRDLIEDLAHVEDKLIQPAQSAKDSLHTMRKTIKKREDRKLDYERYQSRVETAQKKAKRSERENAALAKSQSDLASATEAYAAADENLRNCLPRLLQSVFSLLPHFLATLINIQNSLLGHYYTSLHAYCTEEGFPSPSPPMDEVIRLWDDAFKPVQREIESFALLANGKAIKASMSQENGHPPANGYRRPSANSSFARGQSVSPARALPPSPSFEIKPKISSSPAPSTLLSPTTPMEATPSPSHSVYQTPMSYSPAGPHTDYFSRERQPSTTSVTSATSIAQKKRPPPPPPPRLPSQQAIFVTALYDFDGQSEGDLAFREGDRIRVLKKTESTDDWWQGELRGAQGPFPANYCQ</sequence>
<feature type="compositionally biased region" description="Low complexity" evidence="4">
    <location>
        <begin position="322"/>
        <end position="338"/>
    </location>
</feature>
<feature type="compositionally biased region" description="Polar residues" evidence="4">
    <location>
        <begin position="294"/>
        <end position="306"/>
    </location>
</feature>
<dbReference type="STRING" id="215243.A0A0D2DVI5"/>
<dbReference type="FunFam" id="2.30.30.40:FF:000100">
    <property type="entry name" value="SH3 domain-containing YSC84-like protein 1"/>
    <property type="match status" value="1"/>
</dbReference>
<accession>A0A0D2DVI5</accession>
<dbReference type="EMBL" id="KN847333">
    <property type="protein sequence ID" value="KIW47108.1"/>
    <property type="molecule type" value="Genomic_DNA"/>
</dbReference>
<feature type="domain" description="BAR" evidence="6">
    <location>
        <begin position="6"/>
        <end position="241"/>
    </location>
</feature>
<dbReference type="Pfam" id="PF00018">
    <property type="entry name" value="SH3_1"/>
    <property type="match status" value="1"/>
</dbReference>
<evidence type="ECO:0000256" key="2">
    <source>
        <dbReference type="PROSITE-ProRule" id="PRU00192"/>
    </source>
</evidence>
<protein>
    <recommendedName>
        <fullName evidence="9">SH3 domain-containing protein</fullName>
    </recommendedName>
</protein>
<dbReference type="HOGENOM" id="CLU_025518_1_0_1"/>
<evidence type="ECO:0000259" key="6">
    <source>
        <dbReference type="PROSITE" id="PS51021"/>
    </source>
</evidence>
<dbReference type="PROSITE" id="PS50002">
    <property type="entry name" value="SH3"/>
    <property type="match status" value="1"/>
</dbReference>
<dbReference type="GO" id="GO:0030479">
    <property type="term" value="C:actin cortical patch"/>
    <property type="evidence" value="ECO:0007669"/>
    <property type="project" value="TreeGrafter"/>
</dbReference>
<dbReference type="RefSeq" id="XP_016267324.1">
    <property type="nucleotide sequence ID" value="XM_016403427.1"/>
</dbReference>
<gene>
    <name evidence="7" type="ORF">PV06_02708</name>
</gene>
<dbReference type="InterPro" id="IPR001452">
    <property type="entry name" value="SH3_domain"/>
</dbReference>
<feature type="domain" description="SH3" evidence="5">
    <location>
        <begin position="400"/>
        <end position="457"/>
    </location>
</feature>
<dbReference type="OrthoDB" id="10255128at2759"/>
<dbReference type="GO" id="GO:0051666">
    <property type="term" value="P:actin cortical patch localization"/>
    <property type="evidence" value="ECO:0007669"/>
    <property type="project" value="InterPro"/>
</dbReference>
<dbReference type="GO" id="GO:0006897">
    <property type="term" value="P:endocytosis"/>
    <property type="evidence" value="ECO:0007669"/>
    <property type="project" value="InterPro"/>
</dbReference>
<dbReference type="PRINTS" id="PR00452">
    <property type="entry name" value="SH3DOMAIN"/>
</dbReference>
<dbReference type="PANTHER" id="PTHR47174">
    <property type="entry name" value="BRIDGING INTEGRATOR 3"/>
    <property type="match status" value="1"/>
</dbReference>
<dbReference type="Proteomes" id="UP000053342">
    <property type="component" value="Unassembled WGS sequence"/>
</dbReference>
<feature type="compositionally biased region" description="Polar residues" evidence="4">
    <location>
        <begin position="343"/>
        <end position="355"/>
    </location>
</feature>
<dbReference type="CDD" id="cd07599">
    <property type="entry name" value="BAR_Rvs167p"/>
    <property type="match status" value="1"/>
</dbReference>
<reference evidence="7 8" key="1">
    <citation type="submission" date="2015-01" db="EMBL/GenBank/DDBJ databases">
        <title>The Genome Sequence of Exophiala oligosperma CBS72588.</title>
        <authorList>
            <consortium name="The Broad Institute Genomics Platform"/>
            <person name="Cuomo C."/>
            <person name="de Hoog S."/>
            <person name="Gorbushina A."/>
            <person name="Stielow B."/>
            <person name="Teixiera M."/>
            <person name="Abouelleil A."/>
            <person name="Chapman S.B."/>
            <person name="Priest M."/>
            <person name="Young S.K."/>
            <person name="Wortman J."/>
            <person name="Nusbaum C."/>
            <person name="Birren B."/>
        </authorList>
    </citation>
    <scope>NUCLEOTIDE SEQUENCE [LARGE SCALE GENOMIC DNA]</scope>
    <source>
        <strain evidence="7 8">CBS 72588</strain>
    </source>
</reference>
<dbReference type="GO" id="GO:0097320">
    <property type="term" value="P:plasma membrane tubulation"/>
    <property type="evidence" value="ECO:0007669"/>
    <property type="project" value="TreeGrafter"/>
</dbReference>
<dbReference type="AlphaFoldDB" id="A0A0D2DVI5"/>
<evidence type="ECO:0000256" key="3">
    <source>
        <dbReference type="SAM" id="Coils"/>
    </source>
</evidence>
<dbReference type="SUPFAM" id="SSF50044">
    <property type="entry name" value="SH3-domain"/>
    <property type="match status" value="1"/>
</dbReference>
<dbReference type="VEuPathDB" id="FungiDB:PV06_02708"/>
<evidence type="ECO:0000256" key="1">
    <source>
        <dbReference type="ARBA" id="ARBA00022443"/>
    </source>
</evidence>
<dbReference type="InterPro" id="IPR004148">
    <property type="entry name" value="BAR_dom"/>
</dbReference>
<evidence type="ECO:0008006" key="9">
    <source>
        <dbReference type="Google" id="ProtNLM"/>
    </source>
</evidence>
<evidence type="ECO:0000259" key="5">
    <source>
        <dbReference type="PROSITE" id="PS50002"/>
    </source>
</evidence>
<evidence type="ECO:0000313" key="7">
    <source>
        <dbReference type="EMBL" id="KIW47108.1"/>
    </source>
</evidence>
<keyword evidence="8" id="KW-1185">Reference proteome</keyword>
<feature type="compositionally biased region" description="Low complexity" evidence="4">
    <location>
        <begin position="373"/>
        <end position="382"/>
    </location>
</feature>
<dbReference type="Gene3D" id="1.20.1270.60">
    <property type="entry name" value="Arfaptin homology (AH) domain/BAR domain"/>
    <property type="match status" value="1"/>
</dbReference>
<organism evidence="7 8">
    <name type="scientific">Exophiala oligosperma</name>
    <dbReference type="NCBI Taxonomy" id="215243"/>
    <lineage>
        <taxon>Eukaryota</taxon>
        <taxon>Fungi</taxon>
        <taxon>Dikarya</taxon>
        <taxon>Ascomycota</taxon>
        <taxon>Pezizomycotina</taxon>
        <taxon>Eurotiomycetes</taxon>
        <taxon>Chaetothyriomycetidae</taxon>
        <taxon>Chaetothyriales</taxon>
        <taxon>Herpotrichiellaceae</taxon>
        <taxon>Exophiala</taxon>
    </lineage>
</organism>
<dbReference type="Gene3D" id="2.30.30.40">
    <property type="entry name" value="SH3 Domains"/>
    <property type="match status" value="1"/>
</dbReference>
<dbReference type="Pfam" id="PF03114">
    <property type="entry name" value="BAR"/>
    <property type="match status" value="1"/>
</dbReference>
<feature type="coiled-coil region" evidence="3">
    <location>
        <begin position="139"/>
        <end position="190"/>
    </location>
</feature>
<dbReference type="GeneID" id="27354782"/>
<dbReference type="InterPro" id="IPR027267">
    <property type="entry name" value="AH/BAR_dom_sf"/>
</dbReference>
<dbReference type="InterPro" id="IPR036028">
    <property type="entry name" value="SH3-like_dom_sf"/>
</dbReference>
<evidence type="ECO:0000313" key="8">
    <source>
        <dbReference type="Proteomes" id="UP000053342"/>
    </source>
</evidence>
<proteinExistence type="predicted"/>
<feature type="region of interest" description="Disordered" evidence="4">
    <location>
        <begin position="278"/>
        <end position="399"/>
    </location>
</feature>
<dbReference type="GO" id="GO:1990528">
    <property type="term" value="C:Rvs161p-Rvs167p complex"/>
    <property type="evidence" value="ECO:0007669"/>
    <property type="project" value="TreeGrafter"/>
</dbReference>
<dbReference type="GO" id="GO:0008289">
    <property type="term" value="F:lipid binding"/>
    <property type="evidence" value="ECO:0007669"/>
    <property type="project" value="TreeGrafter"/>
</dbReference>
<dbReference type="PANTHER" id="PTHR47174:SF2">
    <property type="entry name" value="SH3 DOMAIN SIGNALLING PROTEIN (AFU_ORTHOLOGUE AFUA_5G07670)"/>
    <property type="match status" value="1"/>
</dbReference>
<keyword evidence="3" id="KW-0175">Coiled coil</keyword>
<dbReference type="SUPFAM" id="SSF103657">
    <property type="entry name" value="BAR/IMD domain-like"/>
    <property type="match status" value="1"/>
</dbReference>
<name>A0A0D2DVI5_9EURO</name>
<dbReference type="InterPro" id="IPR046982">
    <property type="entry name" value="BIN3/RVS161-like"/>
</dbReference>
<dbReference type="SMART" id="SM00326">
    <property type="entry name" value="SH3"/>
    <property type="match status" value="1"/>
</dbReference>
<dbReference type="PROSITE" id="PS51021">
    <property type="entry name" value="BAR"/>
    <property type="match status" value="1"/>
</dbReference>
<keyword evidence="1 2" id="KW-0728">SH3 domain</keyword>
<dbReference type="GO" id="GO:0043332">
    <property type="term" value="C:mating projection tip"/>
    <property type="evidence" value="ECO:0007669"/>
    <property type="project" value="TreeGrafter"/>
</dbReference>
<evidence type="ECO:0000256" key="4">
    <source>
        <dbReference type="SAM" id="MobiDB-lite"/>
    </source>
</evidence>
<dbReference type="GO" id="GO:0031097">
    <property type="term" value="C:medial cortex"/>
    <property type="evidence" value="ECO:0007669"/>
    <property type="project" value="TreeGrafter"/>
</dbReference>